<dbReference type="InterPro" id="IPR035985">
    <property type="entry name" value="Ubiquitin-activating_enz"/>
</dbReference>
<dbReference type="PATRIC" id="fig|1297742.4.peg.2858"/>
<dbReference type="eggNOG" id="COG0476">
    <property type="taxonomic scope" value="Bacteria"/>
</dbReference>
<proteinExistence type="predicted"/>
<dbReference type="GO" id="GO:0008641">
    <property type="term" value="F:ubiquitin-like modifier activating enzyme activity"/>
    <property type="evidence" value="ECO:0007669"/>
    <property type="project" value="InterPro"/>
</dbReference>
<dbReference type="SUPFAM" id="SSF69572">
    <property type="entry name" value="Activating enzymes of the ubiquitin-like proteins"/>
    <property type="match status" value="1"/>
</dbReference>
<dbReference type="Proteomes" id="UP000009026">
    <property type="component" value="Chromosome"/>
</dbReference>
<protein>
    <submittedName>
        <fullName evidence="1">Molybdopterin biosynthesis protein MoeA</fullName>
    </submittedName>
</protein>
<dbReference type="Gene3D" id="3.40.50.720">
    <property type="entry name" value="NAD(P)-binding Rossmann-like Domain"/>
    <property type="match status" value="1"/>
</dbReference>
<accession>A0A0H4WSY4</accession>
<name>A0A0H4WSY4_9BACT</name>
<evidence type="ECO:0000313" key="2">
    <source>
        <dbReference type="Proteomes" id="UP000009026"/>
    </source>
</evidence>
<gene>
    <name evidence="1" type="ORF">A176_002831</name>
</gene>
<dbReference type="AlphaFoldDB" id="A0A0H4WSY4"/>
<organism evidence="1 2">
    <name type="scientific">Pseudomyxococcus hansupus</name>
    <dbReference type="NCBI Taxonomy" id="1297742"/>
    <lineage>
        <taxon>Bacteria</taxon>
        <taxon>Pseudomonadati</taxon>
        <taxon>Myxococcota</taxon>
        <taxon>Myxococcia</taxon>
        <taxon>Myxococcales</taxon>
        <taxon>Cystobacterineae</taxon>
        <taxon>Myxococcaceae</taxon>
        <taxon>Pseudomyxococcus</taxon>
    </lineage>
</organism>
<dbReference type="EMBL" id="CP012109">
    <property type="protein sequence ID" value="AKQ65919.1"/>
    <property type="molecule type" value="Genomic_DNA"/>
</dbReference>
<keyword evidence="2" id="KW-1185">Reference proteome</keyword>
<reference evidence="1 2" key="1">
    <citation type="journal article" date="2016" name="PLoS ONE">
        <title>Complete Genome Sequence and Comparative Genomics of a Novel Myxobacterium Myxococcus hansupus.</title>
        <authorList>
            <person name="Sharma G."/>
            <person name="Narwani T."/>
            <person name="Subramanian S."/>
        </authorList>
    </citation>
    <scope>NUCLEOTIDE SEQUENCE [LARGE SCALE GENOMIC DNA]</scope>
    <source>
        <strain evidence="2">mixupus</strain>
    </source>
</reference>
<dbReference type="KEGG" id="mym:A176_002831"/>
<dbReference type="STRING" id="1297742.A176_002831"/>
<sequence length="215" mass="21721">MGMALREDQILRYSRQILLREVGGRGQEALLAGRVRVDGIGAAGLTAAAYLAGGGTPVAGAGSLTLGPWAPGFLMSASDVGLPVTEALAREVPALNPDAEPVGQGGGLVAELPAAWSGDAPWVALGGDGVRAAVVFRSAEGCLWCFGETVRQLGSPPDGALGVAVGTLGALVFQRLRLGLGPSFGGRWLAAPGLVEDMAPPRCSRCASREDPAAP</sequence>
<evidence type="ECO:0000313" key="1">
    <source>
        <dbReference type="EMBL" id="AKQ65919.1"/>
    </source>
</evidence>